<proteinExistence type="predicted"/>
<accession>A0A4S8I928</accession>
<feature type="signal peptide" evidence="1">
    <location>
        <begin position="1"/>
        <end position="17"/>
    </location>
</feature>
<protein>
    <recommendedName>
        <fullName evidence="4">ABC transmembrane type-1 domain-containing protein</fullName>
    </recommendedName>
</protein>
<reference evidence="2 3" key="1">
    <citation type="journal article" date="2019" name="Nat. Plants">
        <title>Genome sequencing of Musa balbisiana reveals subgenome evolution and function divergence in polyploid bananas.</title>
        <authorList>
            <person name="Yao X."/>
        </authorList>
    </citation>
    <scope>NUCLEOTIDE SEQUENCE [LARGE SCALE GENOMIC DNA]</scope>
    <source>
        <strain evidence="3">cv. DH-PKW</strain>
        <tissue evidence="2">Leaves</tissue>
    </source>
</reference>
<dbReference type="EMBL" id="PYDT01000011">
    <property type="protein sequence ID" value="THU44488.1"/>
    <property type="molecule type" value="Genomic_DNA"/>
</dbReference>
<organism evidence="2 3">
    <name type="scientific">Musa balbisiana</name>
    <name type="common">Banana</name>
    <dbReference type="NCBI Taxonomy" id="52838"/>
    <lineage>
        <taxon>Eukaryota</taxon>
        <taxon>Viridiplantae</taxon>
        <taxon>Streptophyta</taxon>
        <taxon>Embryophyta</taxon>
        <taxon>Tracheophyta</taxon>
        <taxon>Spermatophyta</taxon>
        <taxon>Magnoliopsida</taxon>
        <taxon>Liliopsida</taxon>
        <taxon>Zingiberales</taxon>
        <taxon>Musaceae</taxon>
        <taxon>Musa</taxon>
    </lineage>
</organism>
<feature type="chain" id="PRO_5020413311" description="ABC transmembrane type-1 domain-containing protein" evidence="1">
    <location>
        <begin position="18"/>
        <end position="149"/>
    </location>
</feature>
<sequence>MALPLLQFVLWATGSLACLASAVVIRAATAALIAFVNLFKILGEACNDAVEFARGLLWWALQCALELVRDVVMSLVSSLLEALTSVVAGSLRLTVSAVAELLAMSRSALDALAEAFTLVFDGVLQVLVTIGESIWSNCWDAVEYIMEKA</sequence>
<keyword evidence="1" id="KW-0732">Signal</keyword>
<comment type="caution">
    <text evidence="2">The sequence shown here is derived from an EMBL/GenBank/DDBJ whole genome shotgun (WGS) entry which is preliminary data.</text>
</comment>
<name>A0A4S8I928_MUSBA</name>
<gene>
    <name evidence="2" type="ORF">C4D60_Mb02t07910</name>
</gene>
<dbReference type="AlphaFoldDB" id="A0A4S8I928"/>
<evidence type="ECO:0008006" key="4">
    <source>
        <dbReference type="Google" id="ProtNLM"/>
    </source>
</evidence>
<evidence type="ECO:0000313" key="3">
    <source>
        <dbReference type="Proteomes" id="UP000317650"/>
    </source>
</evidence>
<keyword evidence="3" id="KW-1185">Reference proteome</keyword>
<evidence type="ECO:0000256" key="1">
    <source>
        <dbReference type="SAM" id="SignalP"/>
    </source>
</evidence>
<dbReference type="Proteomes" id="UP000317650">
    <property type="component" value="Chromosome 2"/>
</dbReference>
<evidence type="ECO:0000313" key="2">
    <source>
        <dbReference type="EMBL" id="THU44488.1"/>
    </source>
</evidence>